<evidence type="ECO:0000313" key="3">
    <source>
        <dbReference type="Proteomes" id="UP001231124"/>
    </source>
</evidence>
<evidence type="ECO:0000256" key="1">
    <source>
        <dbReference type="SAM" id="MobiDB-lite"/>
    </source>
</evidence>
<dbReference type="Proteomes" id="UP001231124">
    <property type="component" value="Unassembled WGS sequence"/>
</dbReference>
<keyword evidence="3" id="KW-1185">Reference proteome</keyword>
<name>A0ABU0I4G6_9HYPH</name>
<reference evidence="2 3" key="1">
    <citation type="submission" date="2023-07" db="EMBL/GenBank/DDBJ databases">
        <title>Genomic Encyclopedia of Type Strains, Phase IV (KMG-IV): sequencing the most valuable type-strain genomes for metagenomic binning, comparative biology and taxonomic classification.</title>
        <authorList>
            <person name="Goeker M."/>
        </authorList>
    </citation>
    <scope>NUCLEOTIDE SEQUENCE [LARGE SCALE GENOMIC DNA]</scope>
    <source>
        <strain evidence="2 3">DSM 19013</strain>
    </source>
</reference>
<comment type="caution">
    <text evidence="2">The sequence shown here is derived from an EMBL/GenBank/DDBJ whole genome shotgun (WGS) entry which is preliminary data.</text>
</comment>
<accession>A0ABU0I4G6</accession>
<dbReference type="EMBL" id="JAUSVP010000015">
    <property type="protein sequence ID" value="MDQ0449496.1"/>
    <property type="molecule type" value="Genomic_DNA"/>
</dbReference>
<organism evidence="2 3">
    <name type="scientific">Methylobacterium aerolatum</name>
    <dbReference type="NCBI Taxonomy" id="418708"/>
    <lineage>
        <taxon>Bacteria</taxon>
        <taxon>Pseudomonadati</taxon>
        <taxon>Pseudomonadota</taxon>
        <taxon>Alphaproteobacteria</taxon>
        <taxon>Hyphomicrobiales</taxon>
        <taxon>Methylobacteriaceae</taxon>
        <taxon>Methylobacterium</taxon>
    </lineage>
</organism>
<feature type="region of interest" description="Disordered" evidence="1">
    <location>
        <begin position="1"/>
        <end position="29"/>
    </location>
</feature>
<dbReference type="RefSeq" id="WP_238201351.1">
    <property type="nucleotide sequence ID" value="NZ_BPQE01000003.1"/>
</dbReference>
<sequence>MVSPSRRTKVEPVRASGRNRKAQIVGDDSRREFSAEAEVIAYKSDDTNRYWTDQMAPRPAPRKQAREPIFGPPATTQEQAFLRFGNALHWVAHFGGEGLPWPVPTPRKEGPDAVLDMALARLVRAEHRLVAEFITTLTSGHVTFAEAVAIWRRSESNTMRSHWEDPTAFLRFLTHIRDRIDPHFQPASRPRFKAG</sequence>
<evidence type="ECO:0000313" key="2">
    <source>
        <dbReference type="EMBL" id="MDQ0449496.1"/>
    </source>
</evidence>
<gene>
    <name evidence="2" type="ORF">QO012_004015</name>
</gene>
<protein>
    <submittedName>
        <fullName evidence="2">Uncharacterized protein</fullName>
    </submittedName>
</protein>
<proteinExistence type="predicted"/>